<dbReference type="Proteomes" id="UP000663879">
    <property type="component" value="Unassembled WGS sequence"/>
</dbReference>
<accession>A0A814IDE4</accession>
<reference evidence="2" key="1">
    <citation type="submission" date="2021-02" db="EMBL/GenBank/DDBJ databases">
        <authorList>
            <person name="Nowell W R."/>
        </authorList>
    </citation>
    <scope>NUCLEOTIDE SEQUENCE</scope>
    <source>
        <strain evidence="2">Ploen Becks lab</strain>
    </source>
</reference>
<proteinExistence type="predicted"/>
<feature type="compositionally biased region" description="Basic residues" evidence="1">
    <location>
        <begin position="1"/>
        <end position="10"/>
    </location>
</feature>
<keyword evidence="3" id="KW-1185">Reference proteome</keyword>
<sequence>MQRQLHRTRRIVSPPRSSRHQQDLMEHNRRQRCISPPRSSRHQLDLLLSKQTQTDSISQKGNKEDNLKEKNTTVGCWCFPKLKLLFKSKKRYK</sequence>
<evidence type="ECO:0000256" key="1">
    <source>
        <dbReference type="SAM" id="MobiDB-lite"/>
    </source>
</evidence>
<dbReference type="AlphaFoldDB" id="A0A814IDE4"/>
<name>A0A814IDE4_9BILA</name>
<evidence type="ECO:0000313" key="3">
    <source>
        <dbReference type="Proteomes" id="UP000663879"/>
    </source>
</evidence>
<feature type="region of interest" description="Disordered" evidence="1">
    <location>
        <begin position="1"/>
        <end position="41"/>
    </location>
</feature>
<gene>
    <name evidence="2" type="ORF">OXX778_LOCUS17417</name>
</gene>
<dbReference type="EMBL" id="CAJNOC010004436">
    <property type="protein sequence ID" value="CAF1021819.1"/>
    <property type="molecule type" value="Genomic_DNA"/>
</dbReference>
<comment type="caution">
    <text evidence="2">The sequence shown here is derived from an EMBL/GenBank/DDBJ whole genome shotgun (WGS) entry which is preliminary data.</text>
</comment>
<organism evidence="2 3">
    <name type="scientific">Brachionus calyciflorus</name>
    <dbReference type="NCBI Taxonomy" id="104777"/>
    <lineage>
        <taxon>Eukaryota</taxon>
        <taxon>Metazoa</taxon>
        <taxon>Spiralia</taxon>
        <taxon>Gnathifera</taxon>
        <taxon>Rotifera</taxon>
        <taxon>Eurotatoria</taxon>
        <taxon>Monogononta</taxon>
        <taxon>Pseudotrocha</taxon>
        <taxon>Ploima</taxon>
        <taxon>Brachionidae</taxon>
        <taxon>Brachionus</taxon>
    </lineage>
</organism>
<protein>
    <submittedName>
        <fullName evidence="2">Uncharacterized protein</fullName>
    </submittedName>
</protein>
<evidence type="ECO:0000313" key="2">
    <source>
        <dbReference type="EMBL" id="CAF1021819.1"/>
    </source>
</evidence>